<evidence type="ECO:0000313" key="7">
    <source>
        <dbReference type="Proteomes" id="UP000826616"/>
    </source>
</evidence>
<dbReference type="SUPFAM" id="SSF48498">
    <property type="entry name" value="Tetracyclin repressor-like, C-terminal domain"/>
    <property type="match status" value="1"/>
</dbReference>
<dbReference type="Proteomes" id="UP000826616">
    <property type="component" value="Chromosome"/>
</dbReference>
<accession>A0A1G7Y3U8</accession>
<dbReference type="GeneID" id="97141765"/>
<evidence type="ECO:0000313" key="4">
    <source>
        <dbReference type="EMBL" id="QYY41345.1"/>
    </source>
</evidence>
<dbReference type="Pfam" id="PF00440">
    <property type="entry name" value="TetR_N"/>
    <property type="match status" value="1"/>
</dbReference>
<evidence type="ECO:0000259" key="3">
    <source>
        <dbReference type="PROSITE" id="PS50977"/>
    </source>
</evidence>
<dbReference type="Proteomes" id="UP000198956">
    <property type="component" value="Unassembled WGS sequence"/>
</dbReference>
<evidence type="ECO:0000256" key="1">
    <source>
        <dbReference type="ARBA" id="ARBA00023125"/>
    </source>
</evidence>
<feature type="DNA-binding region" description="H-T-H motif" evidence="2">
    <location>
        <begin position="29"/>
        <end position="48"/>
    </location>
</feature>
<evidence type="ECO:0000313" key="5">
    <source>
        <dbReference type="EMBL" id="SDG90926.1"/>
    </source>
</evidence>
<reference evidence="5 6" key="1">
    <citation type="submission" date="2016-10" db="EMBL/GenBank/DDBJ databases">
        <authorList>
            <person name="de Groot N.N."/>
        </authorList>
    </citation>
    <scope>NUCLEOTIDE SEQUENCE [LARGE SCALE GENOMIC DNA]</scope>
    <source>
        <strain evidence="5 6">L 420-91</strain>
    </source>
</reference>
<feature type="domain" description="HTH tetR-type" evidence="3">
    <location>
        <begin position="6"/>
        <end position="66"/>
    </location>
</feature>
<dbReference type="PROSITE" id="PS50977">
    <property type="entry name" value="HTH_TETR_2"/>
    <property type="match status" value="1"/>
</dbReference>
<dbReference type="InterPro" id="IPR001647">
    <property type="entry name" value="HTH_TetR"/>
</dbReference>
<dbReference type="InterPro" id="IPR009057">
    <property type="entry name" value="Homeodomain-like_sf"/>
</dbReference>
<dbReference type="InterPro" id="IPR036271">
    <property type="entry name" value="Tet_transcr_reg_TetR-rel_C_sf"/>
</dbReference>
<organism evidence="5 6">
    <name type="scientific">Aneurinibacillus thermoaerophilus</name>
    <dbReference type="NCBI Taxonomy" id="143495"/>
    <lineage>
        <taxon>Bacteria</taxon>
        <taxon>Bacillati</taxon>
        <taxon>Bacillota</taxon>
        <taxon>Bacilli</taxon>
        <taxon>Bacillales</taxon>
        <taxon>Paenibacillaceae</taxon>
        <taxon>Aneurinibacillus group</taxon>
        <taxon>Aneurinibacillus</taxon>
    </lineage>
</organism>
<dbReference type="EMBL" id="FNDE01000005">
    <property type="protein sequence ID" value="SDG90926.1"/>
    <property type="molecule type" value="Genomic_DNA"/>
</dbReference>
<dbReference type="PRINTS" id="PR00455">
    <property type="entry name" value="HTHTETR"/>
</dbReference>
<dbReference type="AlphaFoldDB" id="A0A1G7Y3U8"/>
<reference evidence="4 7" key="2">
    <citation type="submission" date="2021-08" db="EMBL/GenBank/DDBJ databases">
        <title>Complete genome sequence of the strain Aneurinibacillus thermoaerophilus CCM 8960.</title>
        <authorList>
            <person name="Musilova J."/>
            <person name="Kourilova X."/>
            <person name="Pernicova I."/>
            <person name="Bezdicek M."/>
            <person name="Lengerova M."/>
            <person name="Obruca S."/>
            <person name="Sedlar K."/>
        </authorList>
    </citation>
    <scope>NUCLEOTIDE SEQUENCE [LARGE SCALE GENOMIC DNA]</scope>
    <source>
        <strain evidence="4 7">CCM 8960</strain>
    </source>
</reference>
<evidence type="ECO:0000313" key="6">
    <source>
        <dbReference type="Proteomes" id="UP000198956"/>
    </source>
</evidence>
<proteinExistence type="predicted"/>
<dbReference type="EMBL" id="CP080764">
    <property type="protein sequence ID" value="QYY41345.1"/>
    <property type="molecule type" value="Genomic_DNA"/>
</dbReference>
<sequence length="195" mass="22038">MARPNVTSKGTLIDSAKRCIVEHGIEQLTLKAVAEKANVTQGTVYYHFRTKEQLIFEVVRDVCYTSWANLKTDPKPAIEKIKEGLISAQSRTKEDSCYHQLFLTLIVFGFQNEMIKNQLSQLLDDENAFLTDQLSNIWSCSPIEGVSLKTWGILLNALVDGLALQSLISSNFSSEEVYKELEVILLKLTEKTQKH</sequence>
<dbReference type="PANTHER" id="PTHR43479">
    <property type="entry name" value="ACREF/ENVCD OPERON REPRESSOR-RELATED"/>
    <property type="match status" value="1"/>
</dbReference>
<dbReference type="Gene3D" id="1.10.357.10">
    <property type="entry name" value="Tetracycline Repressor, domain 2"/>
    <property type="match status" value="1"/>
</dbReference>
<dbReference type="InterPro" id="IPR023772">
    <property type="entry name" value="DNA-bd_HTH_TetR-type_CS"/>
</dbReference>
<dbReference type="RefSeq" id="WP_091260054.1">
    <property type="nucleotide sequence ID" value="NZ_CP080764.1"/>
</dbReference>
<dbReference type="PROSITE" id="PS01081">
    <property type="entry name" value="HTH_TETR_1"/>
    <property type="match status" value="1"/>
</dbReference>
<dbReference type="GO" id="GO:0003677">
    <property type="term" value="F:DNA binding"/>
    <property type="evidence" value="ECO:0007669"/>
    <property type="project" value="UniProtKB-UniRule"/>
</dbReference>
<evidence type="ECO:0000256" key="2">
    <source>
        <dbReference type="PROSITE-ProRule" id="PRU00335"/>
    </source>
</evidence>
<name>A0A1G7Y3U8_ANETH</name>
<dbReference type="OrthoDB" id="9780939at2"/>
<keyword evidence="7" id="KW-1185">Reference proteome</keyword>
<dbReference type="InterPro" id="IPR050624">
    <property type="entry name" value="HTH-type_Tx_Regulator"/>
</dbReference>
<gene>
    <name evidence="4" type="ORF">K3F53_10325</name>
    <name evidence="5" type="ORF">SAMN04489735_100599</name>
</gene>
<dbReference type="SUPFAM" id="SSF46689">
    <property type="entry name" value="Homeodomain-like"/>
    <property type="match status" value="1"/>
</dbReference>
<protein>
    <submittedName>
        <fullName evidence="5">DNA-binding transcriptional regulator, AcrR family</fullName>
    </submittedName>
    <submittedName>
        <fullName evidence="4">TetR/AcrR family transcriptional regulator</fullName>
    </submittedName>
</protein>
<dbReference type="PANTHER" id="PTHR43479:SF11">
    <property type="entry name" value="ACREF_ENVCD OPERON REPRESSOR-RELATED"/>
    <property type="match status" value="1"/>
</dbReference>
<keyword evidence="1 2" id="KW-0238">DNA-binding</keyword>